<dbReference type="AlphaFoldDB" id="A0A839V8T2"/>
<keyword evidence="1" id="KW-1133">Transmembrane helix</keyword>
<dbReference type="NCBIfam" id="TIGR01594">
    <property type="entry name" value="holin_lambda"/>
    <property type="match status" value="1"/>
</dbReference>
<protein>
    <submittedName>
        <fullName evidence="2">Lambda family phage holin</fullName>
    </submittedName>
</protein>
<comment type="caution">
    <text evidence="2">The sequence shown here is derived from an EMBL/GenBank/DDBJ whole genome shotgun (WGS) entry which is preliminary data.</text>
</comment>
<dbReference type="Pfam" id="PF05106">
    <property type="entry name" value="Phage_holin_3_1"/>
    <property type="match status" value="1"/>
</dbReference>
<proteinExistence type="predicted"/>
<keyword evidence="3" id="KW-1185">Reference proteome</keyword>
<reference evidence="2 3" key="1">
    <citation type="submission" date="2020-08" db="EMBL/GenBank/DDBJ databases">
        <title>Genomic Encyclopedia of Type Strains, Phase III (KMG-III): the genomes of soil and plant-associated and newly described type strains.</title>
        <authorList>
            <person name="Whitman W."/>
        </authorList>
    </citation>
    <scope>NUCLEOTIDE SEQUENCE [LARGE SCALE GENOMIC DNA]</scope>
    <source>
        <strain evidence="2 3">CECT 7282</strain>
    </source>
</reference>
<keyword evidence="1" id="KW-0472">Membrane</keyword>
<name>A0A839V8T2_9GAMM</name>
<accession>A0A839V8T2</accession>
<feature type="transmembrane region" description="Helical" evidence="1">
    <location>
        <begin position="80"/>
        <end position="99"/>
    </location>
</feature>
<organism evidence="2 3">
    <name type="scientific">Halomonas cerina</name>
    <dbReference type="NCBI Taxonomy" id="447424"/>
    <lineage>
        <taxon>Bacteria</taxon>
        <taxon>Pseudomonadati</taxon>
        <taxon>Pseudomonadota</taxon>
        <taxon>Gammaproteobacteria</taxon>
        <taxon>Oceanospirillales</taxon>
        <taxon>Halomonadaceae</taxon>
        <taxon>Halomonas</taxon>
    </lineage>
</organism>
<sequence>MSSYNVRPAMPAKDPNNWQQLVNLMASIWPQLYAACLAFGLALARALHAGGKPVKSLLEAVMCGCITLALVPVLDHFGLSQNLAVAFGAAIAFLGVEWFRDRAAAAAERLLKRWIK</sequence>
<dbReference type="RefSeq" id="WP_183327326.1">
    <property type="nucleotide sequence ID" value="NZ_JACHXP010000021.1"/>
</dbReference>
<dbReference type="InterPro" id="IPR006481">
    <property type="entry name" value="Phage_lambda_GpS_holin"/>
</dbReference>
<dbReference type="EMBL" id="JACHXP010000021">
    <property type="protein sequence ID" value="MBB3192063.1"/>
    <property type="molecule type" value="Genomic_DNA"/>
</dbReference>
<evidence type="ECO:0000313" key="3">
    <source>
        <dbReference type="Proteomes" id="UP000547614"/>
    </source>
</evidence>
<evidence type="ECO:0000313" key="2">
    <source>
        <dbReference type="EMBL" id="MBB3192063.1"/>
    </source>
</evidence>
<dbReference type="Proteomes" id="UP000547614">
    <property type="component" value="Unassembled WGS sequence"/>
</dbReference>
<feature type="transmembrane region" description="Helical" evidence="1">
    <location>
        <begin position="20"/>
        <end position="44"/>
    </location>
</feature>
<gene>
    <name evidence="2" type="ORF">FHR94_003339</name>
</gene>
<evidence type="ECO:0000256" key="1">
    <source>
        <dbReference type="SAM" id="Phobius"/>
    </source>
</evidence>
<keyword evidence="1" id="KW-0812">Transmembrane</keyword>